<sequence>MTPAAPSATTPDEAPAKSRMLLAAASNSIADRRVMAVVTICLISVTFLQRFVVPLGPLLSLSVPIVLLGLAYLLYQGDAVENPAATRWFLVAVAVCSLAAGLALLLNRSGSLTSLLYLPVIWVAFAIRLHPERWHLYPRVLRRFESLMVFFGALGILQTLTQALGVWTYQDYVLSVVPENFLFTGYNTSYPVEYGSPIIKANGFFFNEPSIFAQFLAVALLSVLVRRGGVVRGLVLAAALACTISGTGLLFAVFGMGVLALRRGGLWTLRIVVAAVVVGVAVLLSPFGQIFLKRSTETSSTNSSGNLRFVLPYEEIGRIWSEQPVTMLLGKGAGFADALANQILELTKLPINFSGVAKLVLEYGIPAAVLFCVFVALVWVRRCPSPTLGWSAVFGSALLTGSLLQPQVLYVFVPLISMFIGHRFEQVLDDERREAMRAAPTAPVDAGAAATGVTVTPASPNGVDPGRSRAR</sequence>
<comment type="caution">
    <text evidence="3">The sequence shown here is derived from an EMBL/GenBank/DDBJ whole genome shotgun (WGS) entry which is preliminary data.</text>
</comment>
<dbReference type="RefSeq" id="WP_380139013.1">
    <property type="nucleotide sequence ID" value="NZ_JBHLUI010000010.1"/>
</dbReference>
<keyword evidence="2" id="KW-0472">Membrane</keyword>
<proteinExistence type="predicted"/>
<feature type="transmembrane region" description="Helical" evidence="2">
    <location>
        <begin position="360"/>
        <end position="380"/>
    </location>
</feature>
<keyword evidence="2" id="KW-0812">Transmembrane</keyword>
<accession>A0ABV5LTV6</accession>
<reference evidence="3 4" key="1">
    <citation type="submission" date="2024-09" db="EMBL/GenBank/DDBJ databases">
        <authorList>
            <person name="Sun Q."/>
            <person name="Mori K."/>
        </authorList>
    </citation>
    <scope>NUCLEOTIDE SEQUENCE [LARGE SCALE GENOMIC DNA]</scope>
    <source>
        <strain evidence="3 4">TISTR 1856</strain>
    </source>
</reference>
<evidence type="ECO:0000313" key="3">
    <source>
        <dbReference type="EMBL" id="MFB9377495.1"/>
    </source>
</evidence>
<name>A0ABV5LTV6_9ACTN</name>
<feature type="transmembrane region" description="Helical" evidence="2">
    <location>
        <begin position="204"/>
        <end position="225"/>
    </location>
</feature>
<keyword evidence="4" id="KW-1185">Reference proteome</keyword>
<evidence type="ECO:0000313" key="4">
    <source>
        <dbReference type="Proteomes" id="UP001589748"/>
    </source>
</evidence>
<feature type="transmembrane region" description="Helical" evidence="2">
    <location>
        <begin position="112"/>
        <end position="129"/>
    </location>
</feature>
<organism evidence="3 4">
    <name type="scientific">Kineococcus gynurae</name>
    <dbReference type="NCBI Taxonomy" id="452979"/>
    <lineage>
        <taxon>Bacteria</taxon>
        <taxon>Bacillati</taxon>
        <taxon>Actinomycetota</taxon>
        <taxon>Actinomycetes</taxon>
        <taxon>Kineosporiales</taxon>
        <taxon>Kineosporiaceae</taxon>
        <taxon>Kineococcus</taxon>
    </lineage>
</organism>
<feature type="region of interest" description="Disordered" evidence="1">
    <location>
        <begin position="439"/>
        <end position="471"/>
    </location>
</feature>
<feature type="transmembrane region" description="Helical" evidence="2">
    <location>
        <begin position="34"/>
        <end position="52"/>
    </location>
</feature>
<feature type="transmembrane region" description="Helical" evidence="2">
    <location>
        <begin position="234"/>
        <end position="261"/>
    </location>
</feature>
<feature type="transmembrane region" description="Helical" evidence="2">
    <location>
        <begin position="267"/>
        <end position="292"/>
    </location>
</feature>
<feature type="compositionally biased region" description="Low complexity" evidence="1">
    <location>
        <begin position="439"/>
        <end position="458"/>
    </location>
</feature>
<dbReference type="Proteomes" id="UP001589748">
    <property type="component" value="Unassembled WGS sequence"/>
</dbReference>
<dbReference type="EMBL" id="JBHMDM010000005">
    <property type="protein sequence ID" value="MFB9377495.1"/>
    <property type="molecule type" value="Genomic_DNA"/>
</dbReference>
<gene>
    <name evidence="3" type="ORF">ACFFVI_10980</name>
</gene>
<feature type="transmembrane region" description="Helical" evidence="2">
    <location>
        <begin position="87"/>
        <end position="106"/>
    </location>
</feature>
<protein>
    <recommendedName>
        <fullName evidence="5">O-antigen ligase</fullName>
    </recommendedName>
</protein>
<evidence type="ECO:0000256" key="1">
    <source>
        <dbReference type="SAM" id="MobiDB-lite"/>
    </source>
</evidence>
<feature type="transmembrane region" description="Helical" evidence="2">
    <location>
        <begin position="58"/>
        <end position="75"/>
    </location>
</feature>
<evidence type="ECO:0000256" key="2">
    <source>
        <dbReference type="SAM" id="Phobius"/>
    </source>
</evidence>
<feature type="transmembrane region" description="Helical" evidence="2">
    <location>
        <begin position="149"/>
        <end position="169"/>
    </location>
</feature>
<evidence type="ECO:0008006" key="5">
    <source>
        <dbReference type="Google" id="ProtNLM"/>
    </source>
</evidence>
<keyword evidence="2" id="KW-1133">Transmembrane helix</keyword>
<feature type="transmembrane region" description="Helical" evidence="2">
    <location>
        <begin position="392"/>
        <end position="413"/>
    </location>
</feature>